<evidence type="ECO:0000259" key="7">
    <source>
        <dbReference type="PROSITE" id="PS50110"/>
    </source>
</evidence>
<dbReference type="PANTHER" id="PTHR48111">
    <property type="entry name" value="REGULATOR OF RPOS"/>
    <property type="match status" value="1"/>
</dbReference>
<keyword evidence="9" id="KW-1185">Reference proteome</keyword>
<evidence type="ECO:0000256" key="1">
    <source>
        <dbReference type="ARBA" id="ARBA00022553"/>
    </source>
</evidence>
<keyword evidence="4" id="KW-0238">DNA-binding</keyword>
<keyword evidence="5" id="KW-0804">Transcription</keyword>
<reference evidence="8" key="1">
    <citation type="submission" date="2022-11" db="EMBL/GenBank/DDBJ databases">
        <title>Pseudomonas triclosanedens sp. nov., a triclosan degrader isolated from activated sludge.</title>
        <authorList>
            <person name="Yin Y."/>
            <person name="Lu Z."/>
        </authorList>
    </citation>
    <scope>NUCLEOTIDE SEQUENCE</scope>
    <source>
        <strain evidence="8">ZM23</strain>
    </source>
</reference>
<dbReference type="InterPro" id="IPR011006">
    <property type="entry name" value="CheY-like_superfamily"/>
</dbReference>
<keyword evidence="2" id="KW-0902">Two-component regulatory system</keyword>
<accession>A0ABY7A362</accession>
<keyword evidence="1 6" id="KW-0597">Phosphoprotein</keyword>
<keyword evidence="3" id="KW-0805">Transcription regulation</keyword>
<evidence type="ECO:0000256" key="2">
    <source>
        <dbReference type="ARBA" id="ARBA00023012"/>
    </source>
</evidence>
<dbReference type="PROSITE" id="PS50110">
    <property type="entry name" value="RESPONSE_REGULATORY"/>
    <property type="match status" value="1"/>
</dbReference>
<dbReference type="SMART" id="SM00448">
    <property type="entry name" value="REC"/>
    <property type="match status" value="1"/>
</dbReference>
<dbReference type="Gene3D" id="3.40.50.2300">
    <property type="match status" value="1"/>
</dbReference>
<organism evidence="8 9">
    <name type="scientific">Pseudomonas triclosanedens</name>
    <dbReference type="NCBI Taxonomy" id="2961893"/>
    <lineage>
        <taxon>Bacteria</taxon>
        <taxon>Pseudomonadati</taxon>
        <taxon>Pseudomonadota</taxon>
        <taxon>Gammaproteobacteria</taxon>
        <taxon>Pseudomonadales</taxon>
        <taxon>Pseudomonadaceae</taxon>
        <taxon>Pseudomonas</taxon>
    </lineage>
</organism>
<dbReference type="Pfam" id="PF00072">
    <property type="entry name" value="Response_reg"/>
    <property type="match status" value="1"/>
</dbReference>
<proteinExistence type="predicted"/>
<evidence type="ECO:0000256" key="6">
    <source>
        <dbReference type="PROSITE-ProRule" id="PRU00169"/>
    </source>
</evidence>
<evidence type="ECO:0000256" key="3">
    <source>
        <dbReference type="ARBA" id="ARBA00023015"/>
    </source>
</evidence>
<dbReference type="EMBL" id="CP113432">
    <property type="protein sequence ID" value="WAI50559.1"/>
    <property type="molecule type" value="Genomic_DNA"/>
</dbReference>
<evidence type="ECO:0000256" key="5">
    <source>
        <dbReference type="ARBA" id="ARBA00023163"/>
    </source>
</evidence>
<dbReference type="RefSeq" id="WP_254471158.1">
    <property type="nucleotide sequence ID" value="NZ_CP113432.1"/>
</dbReference>
<dbReference type="InterPro" id="IPR039420">
    <property type="entry name" value="WalR-like"/>
</dbReference>
<dbReference type="SUPFAM" id="SSF52172">
    <property type="entry name" value="CheY-like"/>
    <property type="match status" value="1"/>
</dbReference>
<sequence>MVNQVILDEEELQALREITAPPARRPVVLLVDDDRDVLAEMCELIEGAGIRCLTAGSAAEALRRIHRDESDIDLLITDLRMEGEGSGLELIRELNDIGTFLPIIVLSGQADTRDVIEAMRLNVLDFMLKPVDPDYLLGALRRNLG</sequence>
<evidence type="ECO:0000256" key="4">
    <source>
        <dbReference type="ARBA" id="ARBA00023125"/>
    </source>
</evidence>
<dbReference type="PANTHER" id="PTHR48111:SF1">
    <property type="entry name" value="TWO-COMPONENT RESPONSE REGULATOR ORR33"/>
    <property type="match status" value="1"/>
</dbReference>
<name>A0ABY7A362_9PSED</name>
<dbReference type="InterPro" id="IPR001789">
    <property type="entry name" value="Sig_transdc_resp-reg_receiver"/>
</dbReference>
<gene>
    <name evidence="8" type="ORF">OU419_04640</name>
</gene>
<evidence type="ECO:0000313" key="9">
    <source>
        <dbReference type="Proteomes" id="UP001163624"/>
    </source>
</evidence>
<feature type="domain" description="Response regulatory" evidence="7">
    <location>
        <begin position="27"/>
        <end position="144"/>
    </location>
</feature>
<dbReference type="Proteomes" id="UP001163624">
    <property type="component" value="Chromosome"/>
</dbReference>
<protein>
    <submittedName>
        <fullName evidence="8">Response regulator</fullName>
    </submittedName>
</protein>
<feature type="modified residue" description="4-aspartylphosphate" evidence="6">
    <location>
        <position position="78"/>
    </location>
</feature>
<evidence type="ECO:0000313" key="8">
    <source>
        <dbReference type="EMBL" id="WAI50559.1"/>
    </source>
</evidence>